<name>A0A1H9T8N0_9CORY</name>
<dbReference type="EMBL" id="FOGQ01000005">
    <property type="protein sequence ID" value="SER92973.1"/>
    <property type="molecule type" value="Genomic_DNA"/>
</dbReference>
<dbReference type="Pfam" id="PF08044">
    <property type="entry name" value="DUF1707"/>
    <property type="match status" value="1"/>
</dbReference>
<sequence length="192" mass="21173">MRLSDDERSDAMSALGRALAEGRITLPEYESRIDAVCNSNNRGELAPLFRDIPHQPGVDSGVELYSANEIAETHQRGRKTRAGLLGLVSVGSIAGMITTTAATGSGAGVAFLLLIPTVFILLYVMKVGPSKWYVPSPRQLERQRMREIRAAHAHETAQRRIERKQQFDQLTGEAMGLAQNALDRFKDKGNRQ</sequence>
<dbReference type="InterPro" id="IPR012551">
    <property type="entry name" value="DUF1707_SHOCT-like"/>
</dbReference>
<dbReference type="Proteomes" id="UP000198929">
    <property type="component" value="Unassembled WGS sequence"/>
</dbReference>
<feature type="domain" description="DUF1707" evidence="2">
    <location>
        <begin position="1"/>
        <end position="53"/>
    </location>
</feature>
<dbReference type="AlphaFoldDB" id="A0A1H9T8N0"/>
<keyword evidence="4" id="KW-1185">Reference proteome</keyword>
<keyword evidence="1" id="KW-0472">Membrane</keyword>
<evidence type="ECO:0000259" key="2">
    <source>
        <dbReference type="Pfam" id="PF08044"/>
    </source>
</evidence>
<accession>A0A1H9T8N0</accession>
<protein>
    <recommendedName>
        <fullName evidence="2">DUF1707 domain-containing protein</fullName>
    </recommendedName>
</protein>
<gene>
    <name evidence="3" type="ORF">SAMN05661109_01341</name>
</gene>
<organism evidence="3 4">
    <name type="scientific">Corynebacterium cystitidis DSM 20524</name>
    <dbReference type="NCBI Taxonomy" id="1121357"/>
    <lineage>
        <taxon>Bacteria</taxon>
        <taxon>Bacillati</taxon>
        <taxon>Actinomycetota</taxon>
        <taxon>Actinomycetes</taxon>
        <taxon>Mycobacteriales</taxon>
        <taxon>Corynebacteriaceae</taxon>
        <taxon>Corynebacterium</taxon>
    </lineage>
</organism>
<dbReference type="STRING" id="1121357.SAMN05661109_01341"/>
<keyword evidence="1" id="KW-1133">Transmembrane helix</keyword>
<evidence type="ECO:0000256" key="1">
    <source>
        <dbReference type="SAM" id="Phobius"/>
    </source>
</evidence>
<evidence type="ECO:0000313" key="4">
    <source>
        <dbReference type="Proteomes" id="UP000198929"/>
    </source>
</evidence>
<reference evidence="4" key="1">
    <citation type="submission" date="2016-10" db="EMBL/GenBank/DDBJ databases">
        <authorList>
            <person name="Varghese N."/>
            <person name="Submissions S."/>
        </authorList>
    </citation>
    <scope>NUCLEOTIDE SEQUENCE [LARGE SCALE GENOMIC DNA]</scope>
    <source>
        <strain evidence="4">DSM 20524</strain>
    </source>
</reference>
<keyword evidence="1" id="KW-0812">Transmembrane</keyword>
<evidence type="ECO:0000313" key="3">
    <source>
        <dbReference type="EMBL" id="SER92973.1"/>
    </source>
</evidence>
<feature type="transmembrane region" description="Helical" evidence="1">
    <location>
        <begin position="82"/>
        <end position="101"/>
    </location>
</feature>
<feature type="transmembrane region" description="Helical" evidence="1">
    <location>
        <begin position="107"/>
        <end position="125"/>
    </location>
</feature>
<proteinExistence type="predicted"/>